<dbReference type="OrthoDB" id="9805928at2"/>
<dbReference type="InterPro" id="IPR036390">
    <property type="entry name" value="WH_DNA-bd_sf"/>
</dbReference>
<dbReference type="InterPro" id="IPR000847">
    <property type="entry name" value="LysR_HTH_N"/>
</dbReference>
<evidence type="ECO:0000259" key="1">
    <source>
        <dbReference type="Pfam" id="PF00126"/>
    </source>
</evidence>
<dbReference type="PANTHER" id="PTHR30432">
    <property type="entry name" value="TRANSCRIPTIONAL REGULATOR MODE"/>
    <property type="match status" value="1"/>
</dbReference>
<dbReference type="EMBL" id="RXOF01000002">
    <property type="protein sequence ID" value="RTQ52498.1"/>
    <property type="molecule type" value="Genomic_DNA"/>
</dbReference>
<dbReference type="PANTHER" id="PTHR30432:SF1">
    <property type="entry name" value="DNA-BINDING TRANSCRIPTIONAL DUAL REGULATOR MODE"/>
    <property type="match status" value="1"/>
</dbReference>
<dbReference type="InterPro" id="IPR051815">
    <property type="entry name" value="Molybdate_resp_trans_reg"/>
</dbReference>
<proteinExistence type="predicted"/>
<gene>
    <name evidence="2" type="ORF">EJV47_05665</name>
</gene>
<dbReference type="RefSeq" id="WP_126692154.1">
    <property type="nucleotide sequence ID" value="NZ_RXOF01000002.1"/>
</dbReference>
<comment type="caution">
    <text evidence="2">The sequence shown here is derived from an EMBL/GenBank/DDBJ whole genome shotgun (WGS) entry which is preliminary data.</text>
</comment>
<dbReference type="GO" id="GO:0003700">
    <property type="term" value="F:DNA-binding transcription factor activity"/>
    <property type="evidence" value="ECO:0007669"/>
    <property type="project" value="InterPro"/>
</dbReference>
<organism evidence="2 3">
    <name type="scientific">Hymenobacter gummosus</name>
    <dbReference type="NCBI Taxonomy" id="1776032"/>
    <lineage>
        <taxon>Bacteria</taxon>
        <taxon>Pseudomonadati</taxon>
        <taxon>Bacteroidota</taxon>
        <taxon>Cytophagia</taxon>
        <taxon>Cytophagales</taxon>
        <taxon>Hymenobacteraceae</taxon>
        <taxon>Hymenobacter</taxon>
    </lineage>
</organism>
<dbReference type="SUPFAM" id="SSF46785">
    <property type="entry name" value="Winged helix' DNA-binding domain"/>
    <property type="match status" value="1"/>
</dbReference>
<dbReference type="Proteomes" id="UP000282184">
    <property type="component" value="Unassembled WGS sequence"/>
</dbReference>
<evidence type="ECO:0000313" key="3">
    <source>
        <dbReference type="Proteomes" id="UP000282184"/>
    </source>
</evidence>
<evidence type="ECO:0000313" key="2">
    <source>
        <dbReference type="EMBL" id="RTQ52498.1"/>
    </source>
</evidence>
<dbReference type="Pfam" id="PF00126">
    <property type="entry name" value="HTH_1"/>
    <property type="match status" value="1"/>
</dbReference>
<dbReference type="AlphaFoldDB" id="A0A431U737"/>
<dbReference type="InterPro" id="IPR036388">
    <property type="entry name" value="WH-like_DNA-bd_sf"/>
</dbReference>
<feature type="domain" description="HTH lysR-type" evidence="1">
    <location>
        <begin position="31"/>
        <end position="93"/>
    </location>
</feature>
<keyword evidence="3" id="KW-1185">Reference proteome</keyword>
<accession>A0A431U737</accession>
<reference evidence="2 3" key="1">
    <citation type="submission" date="2018-12" db="EMBL/GenBank/DDBJ databases">
        <title>Hymenobacter gummosus sp. nov., isolated from a spring.</title>
        <authorList>
            <person name="Nie L."/>
        </authorList>
    </citation>
    <scope>NUCLEOTIDE SEQUENCE [LARGE SCALE GENOMIC DNA]</scope>
    <source>
        <strain evidence="2 3">KCTC 52166</strain>
    </source>
</reference>
<name>A0A431U737_9BACT</name>
<protein>
    <submittedName>
        <fullName evidence="2">LysR family transcriptional regulator</fullName>
    </submittedName>
</protein>
<sequence length="119" mass="12964">MHSILPDPASFRVNGRLWIEGPQDRFLGIGRLELLQHIQRLGSISKAAQAMNMSYKRAWELVSSMNAQAREPLVSTQTGGPQGGGARLTAAGEQAVAEFDALQARFQAFVEAETARLRG</sequence>
<dbReference type="Gene3D" id="1.10.10.10">
    <property type="entry name" value="Winged helix-like DNA-binding domain superfamily/Winged helix DNA-binding domain"/>
    <property type="match status" value="1"/>
</dbReference>